<keyword evidence="1" id="KW-0812">Transmembrane</keyword>
<evidence type="ECO:0000256" key="1">
    <source>
        <dbReference type="SAM" id="Phobius"/>
    </source>
</evidence>
<keyword evidence="1" id="KW-1133">Transmembrane helix</keyword>
<reference evidence="2 3" key="1">
    <citation type="submission" date="2016-10" db="EMBL/GenBank/DDBJ databases">
        <authorList>
            <person name="de Groot N.N."/>
        </authorList>
    </citation>
    <scope>NUCLEOTIDE SEQUENCE [LARGE SCALE GENOMIC DNA]</scope>
    <source>
        <strain evidence="2 3">DSM 44215</strain>
    </source>
</reference>
<dbReference type="AlphaFoldDB" id="A0A1H2K271"/>
<dbReference type="RefSeq" id="WP_084811834.1">
    <property type="nucleotide sequence ID" value="NZ_FNLM01000034.1"/>
</dbReference>
<name>A0A1H2K271_9ACTN</name>
<proteinExistence type="predicted"/>
<keyword evidence="1" id="KW-0472">Membrane</keyword>
<evidence type="ECO:0000313" key="3">
    <source>
        <dbReference type="Proteomes" id="UP000183180"/>
    </source>
</evidence>
<dbReference type="Proteomes" id="UP000183180">
    <property type="component" value="Unassembled WGS sequence"/>
</dbReference>
<gene>
    <name evidence="2" type="ORF">SAMN04488548_1342747</name>
</gene>
<accession>A0A1H2K271</accession>
<protein>
    <submittedName>
        <fullName evidence="2">Uncharacterized protein</fullName>
    </submittedName>
</protein>
<dbReference type="EMBL" id="FNLM01000034">
    <property type="protein sequence ID" value="SDU62518.1"/>
    <property type="molecule type" value="Genomic_DNA"/>
</dbReference>
<organism evidence="2 3">
    <name type="scientific">Gordonia westfalica</name>
    <dbReference type="NCBI Taxonomy" id="158898"/>
    <lineage>
        <taxon>Bacteria</taxon>
        <taxon>Bacillati</taxon>
        <taxon>Actinomycetota</taxon>
        <taxon>Actinomycetes</taxon>
        <taxon>Mycobacteriales</taxon>
        <taxon>Gordoniaceae</taxon>
        <taxon>Gordonia</taxon>
    </lineage>
</organism>
<evidence type="ECO:0000313" key="2">
    <source>
        <dbReference type="EMBL" id="SDU62518.1"/>
    </source>
</evidence>
<dbReference type="STRING" id="158898.SAMN04488548_1342747"/>
<feature type="transmembrane region" description="Helical" evidence="1">
    <location>
        <begin position="63"/>
        <end position="85"/>
    </location>
</feature>
<feature type="transmembrane region" description="Helical" evidence="1">
    <location>
        <begin position="14"/>
        <end position="33"/>
    </location>
</feature>
<sequence>MLGALYLIGVPRNLLIPVPPLVAALVTRSLMLYDHRRRGGQEWSPPARGQISAPKVAAVGRPLLVVLVAAIALAFVPTPAVGSTWQSNRYPQLRIGEPLVVPDGWRQESAEIYRWGSKMYGSGAVLVRQVLVQGVGSRAFDKFGRPRRVVVDSVDSRRPLALEVYPDLFRYDLSDERVSEPVAVALPLGVEGKMWNVVDDDKYLTYTVVSWWWNNGSRTQQVMLWAVDNHEPEAYFPQPRITIAANVSALMTVLLRGNAVLLDSNPQYKDRALLVGLARDLIQTQLDPDAGEKP</sequence>